<keyword evidence="6" id="KW-1185">Reference proteome</keyword>
<keyword evidence="2 3" id="KW-0175">Coiled coil</keyword>
<dbReference type="Gene3D" id="1.20.5.500">
    <property type="entry name" value="Single helix bin"/>
    <property type="match status" value="1"/>
</dbReference>
<dbReference type="InterPro" id="IPR039008">
    <property type="entry name" value="IF_rod_dom"/>
</dbReference>
<sequence length="136" mass="15669">MESVENRKETIGADINGLRRILDDLTLCKADLEAQVESLKEELLCLKKNHEEEVNSLRCQLGDRLNVEVDAAPPVDLNRILDEMRCQYETLVENNRRDAEDWFDTQTYPHALKNCAQGWQLEQEPHHAAPGDLRDT</sequence>
<evidence type="ECO:0000313" key="6">
    <source>
        <dbReference type="Proteomes" id="UP000335636"/>
    </source>
</evidence>
<dbReference type="GO" id="GO:0045109">
    <property type="term" value="P:intermediate filament organization"/>
    <property type="evidence" value="ECO:0007669"/>
    <property type="project" value="TreeGrafter"/>
</dbReference>
<keyword evidence="1" id="KW-0403">Intermediate filament</keyword>
<organism evidence="5 6">
    <name type="scientific">Marmota monax</name>
    <name type="common">Woodchuck</name>
    <dbReference type="NCBI Taxonomy" id="9995"/>
    <lineage>
        <taxon>Eukaryota</taxon>
        <taxon>Metazoa</taxon>
        <taxon>Chordata</taxon>
        <taxon>Craniata</taxon>
        <taxon>Vertebrata</taxon>
        <taxon>Euteleostomi</taxon>
        <taxon>Mammalia</taxon>
        <taxon>Eutheria</taxon>
        <taxon>Euarchontoglires</taxon>
        <taxon>Glires</taxon>
        <taxon>Rodentia</taxon>
        <taxon>Sciuromorpha</taxon>
        <taxon>Sciuridae</taxon>
        <taxon>Xerinae</taxon>
        <taxon>Marmotini</taxon>
        <taxon>Marmota</taxon>
    </lineage>
</organism>
<evidence type="ECO:0000313" key="5">
    <source>
        <dbReference type="EMBL" id="VTJ83898.1"/>
    </source>
</evidence>
<dbReference type="PANTHER" id="PTHR23239">
    <property type="entry name" value="INTERMEDIATE FILAMENT"/>
    <property type="match status" value="1"/>
</dbReference>
<dbReference type="PRINTS" id="PR01248">
    <property type="entry name" value="TYPE1KERATIN"/>
</dbReference>
<dbReference type="AlphaFoldDB" id="A0A5E4CPS5"/>
<name>A0A5E4CPS5_MARMO</name>
<dbReference type="GO" id="GO:0005198">
    <property type="term" value="F:structural molecule activity"/>
    <property type="evidence" value="ECO:0007669"/>
    <property type="project" value="InterPro"/>
</dbReference>
<dbReference type="Gene3D" id="1.20.5.1160">
    <property type="entry name" value="Vasodilator-stimulated phosphoprotein"/>
    <property type="match status" value="1"/>
</dbReference>
<gene>
    <name evidence="5" type="ORF">MONAX_5E006516</name>
</gene>
<feature type="domain" description="IF rod" evidence="4">
    <location>
        <begin position="1"/>
        <end position="136"/>
    </location>
</feature>
<comment type="caution">
    <text evidence="5">The sequence shown here is derived from an EMBL/GenBank/DDBJ whole genome shotgun (WGS) entry which is preliminary data.</text>
</comment>
<dbReference type="GO" id="GO:0030855">
    <property type="term" value="P:epithelial cell differentiation"/>
    <property type="evidence" value="ECO:0007669"/>
    <property type="project" value="TreeGrafter"/>
</dbReference>
<dbReference type="GO" id="GO:0005882">
    <property type="term" value="C:intermediate filament"/>
    <property type="evidence" value="ECO:0007669"/>
    <property type="project" value="UniProtKB-KW"/>
</dbReference>
<feature type="coiled-coil region" evidence="3">
    <location>
        <begin position="22"/>
        <end position="60"/>
    </location>
</feature>
<accession>A0A5E4CPS5</accession>
<dbReference type="PANTHER" id="PTHR23239:SF193">
    <property type="entry name" value="KERATIN, TYPE I CUTICULAR HA5"/>
    <property type="match status" value="1"/>
</dbReference>
<dbReference type="Proteomes" id="UP000335636">
    <property type="component" value="Unassembled WGS sequence"/>
</dbReference>
<dbReference type="PROSITE" id="PS51842">
    <property type="entry name" value="IF_ROD_2"/>
    <property type="match status" value="1"/>
</dbReference>
<proteinExistence type="predicted"/>
<dbReference type="Pfam" id="PF00038">
    <property type="entry name" value="Filament"/>
    <property type="match status" value="1"/>
</dbReference>
<evidence type="ECO:0000256" key="3">
    <source>
        <dbReference type="SAM" id="Coils"/>
    </source>
</evidence>
<protein>
    <recommendedName>
        <fullName evidence="4">IF rod domain-containing protein</fullName>
    </recommendedName>
</protein>
<evidence type="ECO:0000256" key="1">
    <source>
        <dbReference type="ARBA" id="ARBA00022754"/>
    </source>
</evidence>
<evidence type="ECO:0000259" key="4">
    <source>
        <dbReference type="PROSITE" id="PS51842"/>
    </source>
</evidence>
<reference evidence="5" key="1">
    <citation type="submission" date="2019-04" db="EMBL/GenBank/DDBJ databases">
        <authorList>
            <person name="Alioto T."/>
            <person name="Alioto T."/>
        </authorList>
    </citation>
    <scope>NUCLEOTIDE SEQUENCE [LARGE SCALE GENOMIC DNA]</scope>
</reference>
<dbReference type="InterPro" id="IPR002957">
    <property type="entry name" value="Keratin_I"/>
</dbReference>
<evidence type="ECO:0000256" key="2">
    <source>
        <dbReference type="ARBA" id="ARBA00023054"/>
    </source>
</evidence>
<dbReference type="EMBL" id="CABDUW010001780">
    <property type="protein sequence ID" value="VTJ83898.1"/>
    <property type="molecule type" value="Genomic_DNA"/>
</dbReference>